<dbReference type="AlphaFoldDB" id="A0A2N7IN72"/>
<gene>
    <name evidence="2" type="ORF">BCT74_00105</name>
</gene>
<dbReference type="PANTHER" id="PTHR30451:SF5">
    <property type="entry name" value="SLR0019 PROTEIN"/>
    <property type="match status" value="1"/>
</dbReference>
<evidence type="ECO:0000313" key="3">
    <source>
        <dbReference type="Proteomes" id="UP000235746"/>
    </source>
</evidence>
<keyword evidence="1" id="KW-0732">Signal</keyword>
<name>A0A2N7IN72_9VIBR</name>
<feature type="chain" id="PRO_5014827882" evidence="1">
    <location>
        <begin position="24"/>
        <end position="812"/>
    </location>
</feature>
<accession>A0A2N7IN72</accession>
<dbReference type="Gene3D" id="2.60.40.3110">
    <property type="match status" value="1"/>
</dbReference>
<organism evidence="2 3">
    <name type="scientific">Vibrio lentus</name>
    <dbReference type="NCBI Taxonomy" id="136468"/>
    <lineage>
        <taxon>Bacteria</taxon>
        <taxon>Pseudomonadati</taxon>
        <taxon>Pseudomonadota</taxon>
        <taxon>Gammaproteobacteria</taxon>
        <taxon>Vibrionales</taxon>
        <taxon>Vibrionaceae</taxon>
        <taxon>Vibrio</taxon>
    </lineage>
</organism>
<comment type="caution">
    <text evidence="2">The sequence shown here is derived from an EMBL/GenBank/DDBJ whole genome shotgun (WGS) entry which is preliminary data.</text>
</comment>
<reference evidence="3" key="1">
    <citation type="submission" date="2016-07" db="EMBL/GenBank/DDBJ databases">
        <title>Nontailed viruses are major unrecognized killers of bacteria in the ocean.</title>
        <authorList>
            <person name="Kauffman K."/>
            <person name="Hussain F."/>
            <person name="Yang J."/>
            <person name="Arevalo P."/>
            <person name="Brown J."/>
            <person name="Cutler M."/>
            <person name="Kelly L."/>
            <person name="Polz M.F."/>
        </authorList>
    </citation>
    <scope>NUCLEOTIDE SEQUENCE [LARGE SCALE GENOMIC DNA]</scope>
    <source>
        <strain evidence="3">10N.261.51.B8</strain>
    </source>
</reference>
<dbReference type="GO" id="GO:0009297">
    <property type="term" value="P:pilus assembly"/>
    <property type="evidence" value="ECO:0007669"/>
    <property type="project" value="InterPro"/>
</dbReference>
<dbReference type="EMBL" id="MCYL01000001">
    <property type="protein sequence ID" value="PML59839.1"/>
    <property type="molecule type" value="Genomic_DNA"/>
</dbReference>
<sequence>MSRYYTVLLCVSLCLLTQPHAFSADWLFPFPINYLGSTVGDIDAFSDGKTISKVHTVQLHTLIGSALTNEVSGKLSTYKDTFISVETLKGWGVLLSFSSSDMSISLSFVQDARKEQALSFSAPYSPPIYSTSAFFTNINNFNFGLSDTRGVETQSEEQKWNIEWVSTGNFAGARGVNYKLSGYFDGGTDEKQTFYRGDISAFIDRAEIPYRVTFGDQVNSTSGHLPSQQFGGIGFERNYSALQPNRSIQVGGTQALVLEESADIELYINGSYVTEFRLPPGRYMLDNLPLSSGSNDVRLNIEYQSGRRDSILYSVFYNSKLLKEGISDFGVYFGAPSEIADSHYKYDTQSLITSAYYDYGLTEHLTLGLNGFYHKDGFILGGISTFGTPIGNLGFRLSGSQSSEYDETGYIASIDYAASLWDQNNYSAPNLRIALESYDTYSYQPWTEEGTTGHSAAVSYTLSITDDVYLSLSYNLDKQNGFDTEWSAEASTSWSYSNVVIGLGITHEEDPNEGISNTEGIVSVDWTWSSDDGQYTADAGYASDTEILRASFSKPSKNQVGQYGYSLSADIESSQGQYQLRGDYIGNRVRYDGDINYYNSTNTEDTVVTSFRPSTAFTISDSNLSWSRPIYGAAALVQVHESLESDALINSDEDAHAEAISQQGYPNAISLSTAHITQSFTVDAPDAPVGYDIGNYMYNITPGAYTSHLITVGSNKSKTIIGKLLLANGQPLALTQGYLTDLDDTSYPFFTNKGGRFVVEGIGSGDYRIEAINSDATGSISIPESDDNLLRLSDIQLEQGANNVQSTSNEKN</sequence>
<dbReference type="GO" id="GO:0009279">
    <property type="term" value="C:cell outer membrane"/>
    <property type="evidence" value="ECO:0007669"/>
    <property type="project" value="TreeGrafter"/>
</dbReference>
<dbReference type="PANTHER" id="PTHR30451">
    <property type="entry name" value="OUTER MEMBRANE USHER PROTEIN"/>
    <property type="match status" value="1"/>
</dbReference>
<feature type="signal peptide" evidence="1">
    <location>
        <begin position="1"/>
        <end position="23"/>
    </location>
</feature>
<protein>
    <submittedName>
        <fullName evidence="2">Pilus assembly protein PapC</fullName>
    </submittedName>
</protein>
<evidence type="ECO:0000313" key="2">
    <source>
        <dbReference type="EMBL" id="PML59839.1"/>
    </source>
</evidence>
<proteinExistence type="predicted"/>
<dbReference type="InterPro" id="IPR000015">
    <property type="entry name" value="Fimb_usher"/>
</dbReference>
<evidence type="ECO:0000256" key="1">
    <source>
        <dbReference type="SAM" id="SignalP"/>
    </source>
</evidence>
<dbReference type="GO" id="GO:0015473">
    <property type="term" value="F:fimbrial usher porin activity"/>
    <property type="evidence" value="ECO:0007669"/>
    <property type="project" value="InterPro"/>
</dbReference>
<dbReference type="RefSeq" id="WP_102578389.1">
    <property type="nucleotide sequence ID" value="NZ_MCYL01000001.1"/>
</dbReference>
<dbReference type="Proteomes" id="UP000235746">
    <property type="component" value="Unassembled WGS sequence"/>
</dbReference>